<organism evidence="1 2">
    <name type="scientific">Paxillus rubicundulus Ve08.2h10</name>
    <dbReference type="NCBI Taxonomy" id="930991"/>
    <lineage>
        <taxon>Eukaryota</taxon>
        <taxon>Fungi</taxon>
        <taxon>Dikarya</taxon>
        <taxon>Basidiomycota</taxon>
        <taxon>Agaricomycotina</taxon>
        <taxon>Agaricomycetes</taxon>
        <taxon>Agaricomycetidae</taxon>
        <taxon>Boletales</taxon>
        <taxon>Paxilineae</taxon>
        <taxon>Paxillaceae</taxon>
        <taxon>Paxillus</taxon>
    </lineage>
</organism>
<dbReference type="AlphaFoldDB" id="A0A0D0DVK8"/>
<dbReference type="EMBL" id="KN825174">
    <property type="protein sequence ID" value="KIK93571.1"/>
    <property type="molecule type" value="Genomic_DNA"/>
</dbReference>
<protein>
    <submittedName>
        <fullName evidence="1">Uncharacterized protein</fullName>
    </submittedName>
</protein>
<sequence>MRCTVTNMVNFRLYHFILKQSLGLAAAKLKLESGDTISSEGTYQNKQLEPAKVSTCCNSHVNGTLTWLETPTSRL</sequence>
<dbReference type="Proteomes" id="UP000054538">
    <property type="component" value="Unassembled WGS sequence"/>
</dbReference>
<name>A0A0D0DVK8_9AGAM</name>
<reference evidence="2" key="2">
    <citation type="submission" date="2015-01" db="EMBL/GenBank/DDBJ databases">
        <title>Evolutionary Origins and Diversification of the Mycorrhizal Mutualists.</title>
        <authorList>
            <consortium name="DOE Joint Genome Institute"/>
            <consortium name="Mycorrhizal Genomics Consortium"/>
            <person name="Kohler A."/>
            <person name="Kuo A."/>
            <person name="Nagy L.G."/>
            <person name="Floudas D."/>
            <person name="Copeland A."/>
            <person name="Barry K.W."/>
            <person name="Cichocki N."/>
            <person name="Veneault-Fourrey C."/>
            <person name="LaButti K."/>
            <person name="Lindquist E.A."/>
            <person name="Lipzen A."/>
            <person name="Lundell T."/>
            <person name="Morin E."/>
            <person name="Murat C."/>
            <person name="Riley R."/>
            <person name="Ohm R."/>
            <person name="Sun H."/>
            <person name="Tunlid A."/>
            <person name="Henrissat B."/>
            <person name="Grigoriev I.V."/>
            <person name="Hibbett D.S."/>
            <person name="Martin F."/>
        </authorList>
    </citation>
    <scope>NUCLEOTIDE SEQUENCE [LARGE SCALE GENOMIC DNA]</scope>
    <source>
        <strain evidence="2">Ve08.2h10</strain>
    </source>
</reference>
<reference evidence="1 2" key="1">
    <citation type="submission" date="2014-04" db="EMBL/GenBank/DDBJ databases">
        <authorList>
            <consortium name="DOE Joint Genome Institute"/>
            <person name="Kuo A."/>
            <person name="Kohler A."/>
            <person name="Jargeat P."/>
            <person name="Nagy L.G."/>
            <person name="Floudas D."/>
            <person name="Copeland A."/>
            <person name="Barry K.W."/>
            <person name="Cichocki N."/>
            <person name="Veneault-Fourrey C."/>
            <person name="LaButti K."/>
            <person name="Lindquist E.A."/>
            <person name="Lipzen A."/>
            <person name="Lundell T."/>
            <person name="Morin E."/>
            <person name="Murat C."/>
            <person name="Sun H."/>
            <person name="Tunlid A."/>
            <person name="Henrissat B."/>
            <person name="Grigoriev I.V."/>
            <person name="Hibbett D.S."/>
            <person name="Martin F."/>
            <person name="Nordberg H.P."/>
            <person name="Cantor M.N."/>
            <person name="Hua S.X."/>
        </authorList>
    </citation>
    <scope>NUCLEOTIDE SEQUENCE [LARGE SCALE GENOMIC DNA]</scope>
    <source>
        <strain evidence="1 2">Ve08.2h10</strain>
    </source>
</reference>
<accession>A0A0D0DVK8</accession>
<keyword evidence="2" id="KW-1185">Reference proteome</keyword>
<evidence type="ECO:0000313" key="1">
    <source>
        <dbReference type="EMBL" id="KIK93571.1"/>
    </source>
</evidence>
<gene>
    <name evidence="1" type="ORF">PAXRUDRAFT_507801</name>
</gene>
<dbReference type="HOGENOM" id="CLU_2671781_0_0_1"/>
<evidence type="ECO:0000313" key="2">
    <source>
        <dbReference type="Proteomes" id="UP000054538"/>
    </source>
</evidence>
<dbReference type="InParanoid" id="A0A0D0DVK8"/>
<proteinExistence type="predicted"/>